<gene>
    <name evidence="7" type="primary">rbsC_1</name>
    <name evidence="7" type="ORF">A3Q41_02026</name>
</gene>
<dbReference type="InterPro" id="IPR001851">
    <property type="entry name" value="ABC_transp_permease"/>
</dbReference>
<keyword evidence="4 6" id="KW-1133">Transmembrane helix</keyword>
<feature type="transmembrane region" description="Helical" evidence="6">
    <location>
        <begin position="226"/>
        <end position="247"/>
    </location>
</feature>
<reference evidence="7 8" key="1">
    <citation type="journal article" date="2016" name="Genome Announc.">
        <title>Complete Genome and Plasmid Sequences for Rhodococcus fascians D188 and Draft Sequences for Rhodococcus Isolates PBTS 1 and PBTS 2.</title>
        <authorList>
            <person name="Stamler R.A."/>
            <person name="Vereecke D."/>
            <person name="Zhang Y."/>
            <person name="Schilkey F."/>
            <person name="Devitt N."/>
            <person name="Randall J.J."/>
        </authorList>
    </citation>
    <scope>NUCLEOTIDE SEQUENCE [LARGE SCALE GENOMIC DNA]</scope>
    <source>
        <strain evidence="7 8">PBTS2</strain>
    </source>
</reference>
<feature type="transmembrane region" description="Helical" evidence="6">
    <location>
        <begin position="259"/>
        <end position="276"/>
    </location>
</feature>
<evidence type="ECO:0000256" key="6">
    <source>
        <dbReference type="SAM" id="Phobius"/>
    </source>
</evidence>
<organism evidence="7 8">
    <name type="scientific">Rhodococcoides fascians</name>
    <name type="common">Rhodococcus fascians</name>
    <dbReference type="NCBI Taxonomy" id="1828"/>
    <lineage>
        <taxon>Bacteria</taxon>
        <taxon>Bacillati</taxon>
        <taxon>Actinomycetota</taxon>
        <taxon>Actinomycetes</taxon>
        <taxon>Mycobacteriales</taxon>
        <taxon>Nocardiaceae</taxon>
        <taxon>Rhodococcoides</taxon>
    </lineage>
</organism>
<evidence type="ECO:0000313" key="7">
    <source>
        <dbReference type="EMBL" id="AMY23328.1"/>
    </source>
</evidence>
<evidence type="ECO:0000256" key="2">
    <source>
        <dbReference type="ARBA" id="ARBA00022475"/>
    </source>
</evidence>
<dbReference type="GO" id="GO:0005886">
    <property type="term" value="C:plasma membrane"/>
    <property type="evidence" value="ECO:0007669"/>
    <property type="project" value="UniProtKB-SubCell"/>
</dbReference>
<accession>A0A143QKJ8</accession>
<protein>
    <submittedName>
        <fullName evidence="7">Ribose transport system permease protein RbsC</fullName>
    </submittedName>
</protein>
<dbReference type="CDD" id="cd06579">
    <property type="entry name" value="TM_PBP1_transp_AraH_like"/>
    <property type="match status" value="1"/>
</dbReference>
<dbReference type="AlphaFoldDB" id="A0A143QKJ8"/>
<evidence type="ECO:0000256" key="5">
    <source>
        <dbReference type="ARBA" id="ARBA00023136"/>
    </source>
</evidence>
<dbReference type="PATRIC" id="fig|1653479.3.peg.2048"/>
<keyword evidence="5 6" id="KW-0472">Membrane</keyword>
<keyword evidence="3 6" id="KW-0812">Transmembrane</keyword>
<reference evidence="8" key="2">
    <citation type="submission" date="2016-04" db="EMBL/GenBank/DDBJ databases">
        <title>Complete Genome and Plasmid Sequences for Rhodococcus fascians D188 and Draft Sequences for Rhodococcus spp. Isolates PBTS 1 and PBTS 2.</title>
        <authorList>
            <person name="Stamer R."/>
            <person name="Vereecke D."/>
            <person name="Zhang Y."/>
            <person name="Schilkey F."/>
            <person name="Devitt N."/>
            <person name="Randall J."/>
        </authorList>
    </citation>
    <scope>NUCLEOTIDE SEQUENCE [LARGE SCALE GENOMIC DNA]</scope>
    <source>
        <strain evidence="8">PBTS2</strain>
    </source>
</reference>
<feature type="transmembrane region" description="Helical" evidence="6">
    <location>
        <begin position="307"/>
        <end position="325"/>
    </location>
</feature>
<evidence type="ECO:0000256" key="3">
    <source>
        <dbReference type="ARBA" id="ARBA00022692"/>
    </source>
</evidence>
<evidence type="ECO:0000313" key="8">
    <source>
        <dbReference type="Proteomes" id="UP000076038"/>
    </source>
</evidence>
<keyword evidence="8" id="KW-1185">Reference proteome</keyword>
<dbReference type="EMBL" id="CP015220">
    <property type="protein sequence ID" value="AMY23328.1"/>
    <property type="molecule type" value="Genomic_DNA"/>
</dbReference>
<dbReference type="OrthoDB" id="3468954at2"/>
<dbReference type="Proteomes" id="UP000076038">
    <property type="component" value="Chromosome"/>
</dbReference>
<dbReference type="RefSeq" id="WP_032367059.1">
    <property type="nucleotide sequence ID" value="NZ_CP015220.1"/>
</dbReference>
<keyword evidence="2" id="KW-1003">Cell membrane</keyword>
<sequence length="344" mass="35407">MITVDKKAQPTVEKLAARPTLWQQTNKPTLAMLAVTIAVALVFSVTTSSFLTFTNISNLATQIAPVLIIAVAMTFVITTGQIDLSVGATVAFVAAMSAELIQAGVDSSVVFVAAPLMGAAWGLVNGWLAAYQGIPPFIVTLATLSIIRGIALYRTEGFSVPITPGTAFAKLGTASWLGFSASAWIALAVVIVGAVALNRTRFGRYVTGIGSNVESVRRSGVNTRRVLMMTLVFTGLAAGIAGLLIAARLGSGSANSANGFELTVITAVVLGGTNLFGGRGTVIGTVIGAVLTGIIANGLTLLGVSPFLTPIITGVVLLVAIWINMRGHSLASLFKHLQSAPGKQ</sequence>
<feature type="transmembrane region" description="Helical" evidence="6">
    <location>
        <begin position="109"/>
        <end position="130"/>
    </location>
</feature>
<evidence type="ECO:0000256" key="1">
    <source>
        <dbReference type="ARBA" id="ARBA00004651"/>
    </source>
</evidence>
<feature type="transmembrane region" description="Helical" evidence="6">
    <location>
        <begin position="174"/>
        <end position="197"/>
    </location>
</feature>
<dbReference type="PANTHER" id="PTHR32196">
    <property type="entry name" value="ABC TRANSPORTER PERMEASE PROTEIN YPHD-RELATED-RELATED"/>
    <property type="match status" value="1"/>
</dbReference>
<proteinExistence type="predicted"/>
<evidence type="ECO:0000256" key="4">
    <source>
        <dbReference type="ARBA" id="ARBA00022989"/>
    </source>
</evidence>
<dbReference type="KEGG" id="rhs:A3Q41_02026"/>
<feature type="transmembrane region" description="Helical" evidence="6">
    <location>
        <begin position="59"/>
        <end position="77"/>
    </location>
</feature>
<comment type="subcellular location">
    <subcellularLocation>
        <location evidence="1">Cell membrane</location>
        <topology evidence="1">Multi-pass membrane protein</topology>
    </subcellularLocation>
</comment>
<name>A0A143QKJ8_RHOFA</name>
<dbReference type="Pfam" id="PF02653">
    <property type="entry name" value="BPD_transp_2"/>
    <property type="match status" value="1"/>
</dbReference>
<dbReference type="PANTHER" id="PTHR32196:SF63">
    <property type="entry name" value="INNER MEMBRANE ABC TRANSPORTER PERMEASE PROTEIN YJFF"/>
    <property type="match status" value="1"/>
</dbReference>
<dbReference type="GO" id="GO:0022857">
    <property type="term" value="F:transmembrane transporter activity"/>
    <property type="evidence" value="ECO:0007669"/>
    <property type="project" value="InterPro"/>
</dbReference>
<feature type="transmembrane region" description="Helical" evidence="6">
    <location>
        <begin position="30"/>
        <end position="53"/>
    </location>
</feature>